<accession>A0A5J4WE82</accession>
<evidence type="ECO:0000313" key="2">
    <source>
        <dbReference type="EMBL" id="KAA6393211.1"/>
    </source>
</evidence>
<dbReference type="Proteomes" id="UP000324800">
    <property type="component" value="Unassembled WGS sequence"/>
</dbReference>
<dbReference type="AlphaFoldDB" id="A0A5J4WE82"/>
<name>A0A5J4WE82_9EUKA</name>
<gene>
    <name evidence="2" type="ORF">EZS28_011264</name>
</gene>
<keyword evidence="1" id="KW-0175">Coiled coil</keyword>
<proteinExistence type="predicted"/>
<evidence type="ECO:0000256" key="1">
    <source>
        <dbReference type="SAM" id="Coils"/>
    </source>
</evidence>
<organism evidence="2 3">
    <name type="scientific">Streblomastix strix</name>
    <dbReference type="NCBI Taxonomy" id="222440"/>
    <lineage>
        <taxon>Eukaryota</taxon>
        <taxon>Metamonada</taxon>
        <taxon>Preaxostyla</taxon>
        <taxon>Oxymonadida</taxon>
        <taxon>Streblomastigidae</taxon>
        <taxon>Streblomastix</taxon>
    </lineage>
</organism>
<sequence>LCVPFTRRRTFLSGSLDASIVLWDFEQSLPLAVMNLVEPIVSGSFYTQGAKRRPDEGLIIGFNSSITRIPFPLEPEEWRFADKLRMQHGLEADDAQDAYEKYQARQKQISLLREKTGIASDAILKKNETKSANESAIIMEKMIEINDTTGQASPRTIEMRRQKQLQEALDDALDEDFGLTPDQLKLKKKLTRLRTGKVSQNADVLGSLELFQAQEEKRKERVDSLNKAYRMTDKYLQKEVQRQVEDEIKKEPYHKPNDEDDDEAYRLQEEHEMAIRQRIIPKNENVQQKIQRIRKKQQIYEELHPVQESKFTRDKVLVFRTKSIFRPIDPEPIKPGDWKGLVAARQRLLEEIRARAEKENQRKNQDQDQIKDVSIMQLLFTGPRRIKNNKERVQFIKRLNEFTMIGDDKEEDVPNHYFIENAMGELKNEEDDNDRDVFIIDDEDEKKNEKEENERDNILDELGIDTMNKKKRRKNRKQQKTEVITPVIGESVTLVGSNAAF</sequence>
<protein>
    <submittedName>
        <fullName evidence="2">Uncharacterized protein</fullName>
    </submittedName>
</protein>
<dbReference type="EMBL" id="SNRW01002303">
    <property type="protein sequence ID" value="KAA6393211.1"/>
    <property type="molecule type" value="Genomic_DNA"/>
</dbReference>
<reference evidence="2 3" key="1">
    <citation type="submission" date="2019-03" db="EMBL/GenBank/DDBJ databases">
        <title>Single cell metagenomics reveals metabolic interactions within the superorganism composed of flagellate Streblomastix strix and complex community of Bacteroidetes bacteria on its surface.</title>
        <authorList>
            <person name="Treitli S.C."/>
            <person name="Kolisko M."/>
            <person name="Husnik F."/>
            <person name="Keeling P."/>
            <person name="Hampl V."/>
        </authorList>
    </citation>
    <scope>NUCLEOTIDE SEQUENCE [LARGE SCALE GENOMIC DNA]</scope>
    <source>
        <strain evidence="2">ST1C</strain>
    </source>
</reference>
<comment type="caution">
    <text evidence="2">The sequence shown here is derived from an EMBL/GenBank/DDBJ whole genome shotgun (WGS) entry which is preliminary data.</text>
</comment>
<feature type="coiled-coil region" evidence="1">
    <location>
        <begin position="342"/>
        <end position="373"/>
    </location>
</feature>
<feature type="non-terminal residue" evidence="2">
    <location>
        <position position="1"/>
    </location>
</feature>
<evidence type="ECO:0000313" key="3">
    <source>
        <dbReference type="Proteomes" id="UP000324800"/>
    </source>
</evidence>